<dbReference type="NCBIfam" id="TIGR00043">
    <property type="entry name" value="rRNA maturation RNase YbeY"/>
    <property type="match status" value="1"/>
</dbReference>
<dbReference type="EC" id="3.1.-.-" evidence="7"/>
<accession>A0A9D1M4F4</accession>
<sequence>MIKHSLNLTVNEPAWLQALPDVETISGEVFSQVLDYVGSHEEIDFLQSGKNINVNLCLGNDDEVHALNREFRGKDKPTNVLSFANIDDESFADEWSDGEEIELGDIIIALETMQAEAENQNLTLHDHYCHLFAHGLLHLLGYDHIEADEAEHMESFEIAILKQMNINNPYEE</sequence>
<dbReference type="GO" id="GO:0006364">
    <property type="term" value="P:rRNA processing"/>
    <property type="evidence" value="ECO:0007669"/>
    <property type="project" value="UniProtKB-UniRule"/>
</dbReference>
<feature type="binding site" evidence="7">
    <location>
        <position position="134"/>
    </location>
    <ligand>
        <name>Zn(2+)</name>
        <dbReference type="ChEBI" id="CHEBI:29105"/>
        <note>catalytic</note>
    </ligand>
</feature>
<proteinExistence type="inferred from homology"/>
<dbReference type="AlphaFoldDB" id="A0A9D1M4F4"/>
<dbReference type="PANTHER" id="PTHR46986:SF1">
    <property type="entry name" value="ENDORIBONUCLEASE YBEY, CHLOROPLASTIC"/>
    <property type="match status" value="1"/>
</dbReference>
<dbReference type="PROSITE" id="PS01306">
    <property type="entry name" value="UPF0054"/>
    <property type="match status" value="1"/>
</dbReference>
<name>A0A9D1M4F4_9PROT</name>
<reference evidence="8" key="2">
    <citation type="journal article" date="2021" name="PeerJ">
        <title>Extensive microbial diversity within the chicken gut microbiome revealed by metagenomics and culture.</title>
        <authorList>
            <person name="Gilroy R."/>
            <person name="Ravi A."/>
            <person name="Getino M."/>
            <person name="Pursley I."/>
            <person name="Horton D.L."/>
            <person name="Alikhan N.F."/>
            <person name="Baker D."/>
            <person name="Gharbi K."/>
            <person name="Hall N."/>
            <person name="Watson M."/>
            <person name="Adriaenssens E.M."/>
            <person name="Foster-Nyarko E."/>
            <person name="Jarju S."/>
            <person name="Secka A."/>
            <person name="Antonio M."/>
            <person name="Oren A."/>
            <person name="Chaudhuri R.R."/>
            <person name="La Ragione R."/>
            <person name="Hildebrand F."/>
            <person name="Pallen M.J."/>
        </authorList>
    </citation>
    <scope>NUCLEOTIDE SEQUENCE</scope>
    <source>
        <strain evidence="8">ChiW3-316</strain>
    </source>
</reference>
<keyword evidence="7" id="KW-0963">Cytoplasm</keyword>
<evidence type="ECO:0000256" key="5">
    <source>
        <dbReference type="ARBA" id="ARBA00022801"/>
    </source>
</evidence>
<evidence type="ECO:0000256" key="1">
    <source>
        <dbReference type="ARBA" id="ARBA00010875"/>
    </source>
</evidence>
<keyword evidence="7" id="KW-0698">rRNA processing</keyword>
<keyword evidence="2 7" id="KW-0540">Nuclease</keyword>
<feature type="binding site" evidence="7">
    <location>
        <position position="138"/>
    </location>
    <ligand>
        <name>Zn(2+)</name>
        <dbReference type="ChEBI" id="CHEBI:29105"/>
        <note>catalytic</note>
    </ligand>
</feature>
<comment type="function">
    <text evidence="7">Single strand-specific metallo-endoribonuclease involved in late-stage 70S ribosome quality control and in maturation of the 3' terminus of the 16S rRNA.</text>
</comment>
<organism evidence="8 9">
    <name type="scientific">Candidatus Scatocola faecipullorum</name>
    <dbReference type="NCBI Taxonomy" id="2840917"/>
    <lineage>
        <taxon>Bacteria</taxon>
        <taxon>Pseudomonadati</taxon>
        <taxon>Pseudomonadota</taxon>
        <taxon>Alphaproteobacteria</taxon>
        <taxon>Rhodospirillales</taxon>
        <taxon>Rhodospirillaceae</taxon>
        <taxon>Rhodospirillaceae incertae sedis</taxon>
        <taxon>Candidatus Scatocola</taxon>
    </lineage>
</organism>
<keyword evidence="6 7" id="KW-0862">Zinc</keyword>
<gene>
    <name evidence="7 8" type="primary">ybeY</name>
    <name evidence="8" type="ORF">IAD20_06025</name>
</gene>
<evidence type="ECO:0000256" key="2">
    <source>
        <dbReference type="ARBA" id="ARBA00022722"/>
    </source>
</evidence>
<dbReference type="GO" id="GO:0005737">
    <property type="term" value="C:cytoplasm"/>
    <property type="evidence" value="ECO:0007669"/>
    <property type="project" value="UniProtKB-SubCell"/>
</dbReference>
<keyword evidence="3 7" id="KW-0479">Metal-binding</keyword>
<evidence type="ECO:0000313" key="8">
    <source>
        <dbReference type="EMBL" id="HIU53620.1"/>
    </source>
</evidence>
<dbReference type="SUPFAM" id="SSF55486">
    <property type="entry name" value="Metalloproteases ('zincins'), catalytic domain"/>
    <property type="match status" value="1"/>
</dbReference>
<dbReference type="InterPro" id="IPR020549">
    <property type="entry name" value="YbeY_CS"/>
</dbReference>
<dbReference type="InterPro" id="IPR002036">
    <property type="entry name" value="YbeY"/>
</dbReference>
<evidence type="ECO:0000313" key="9">
    <source>
        <dbReference type="Proteomes" id="UP000824107"/>
    </source>
</evidence>
<dbReference type="InterPro" id="IPR023091">
    <property type="entry name" value="MetalPrtase_cat_dom_sf_prd"/>
</dbReference>
<evidence type="ECO:0000256" key="4">
    <source>
        <dbReference type="ARBA" id="ARBA00022759"/>
    </source>
</evidence>
<dbReference type="HAMAP" id="MF_00009">
    <property type="entry name" value="Endoribonucl_YbeY"/>
    <property type="match status" value="1"/>
</dbReference>
<comment type="cofactor">
    <cofactor evidence="7">
        <name>Zn(2+)</name>
        <dbReference type="ChEBI" id="CHEBI:29105"/>
    </cofactor>
    <text evidence="7">Binds 1 zinc ion.</text>
</comment>
<comment type="subcellular location">
    <subcellularLocation>
        <location evidence="7">Cytoplasm</location>
    </subcellularLocation>
</comment>
<keyword evidence="5 7" id="KW-0378">Hydrolase</keyword>
<protein>
    <recommendedName>
        <fullName evidence="7">Endoribonuclease YbeY</fullName>
        <ecNumber evidence="7">3.1.-.-</ecNumber>
    </recommendedName>
</protein>
<keyword evidence="7" id="KW-0690">Ribosome biogenesis</keyword>
<comment type="caution">
    <text evidence="8">The sequence shown here is derived from an EMBL/GenBank/DDBJ whole genome shotgun (WGS) entry which is preliminary data.</text>
</comment>
<dbReference type="GO" id="GO:0004521">
    <property type="term" value="F:RNA endonuclease activity"/>
    <property type="evidence" value="ECO:0007669"/>
    <property type="project" value="UniProtKB-UniRule"/>
</dbReference>
<dbReference type="Pfam" id="PF02130">
    <property type="entry name" value="YbeY"/>
    <property type="match status" value="1"/>
</dbReference>
<dbReference type="PANTHER" id="PTHR46986">
    <property type="entry name" value="ENDORIBONUCLEASE YBEY, CHLOROPLASTIC"/>
    <property type="match status" value="1"/>
</dbReference>
<evidence type="ECO:0000256" key="6">
    <source>
        <dbReference type="ARBA" id="ARBA00022833"/>
    </source>
</evidence>
<dbReference type="Proteomes" id="UP000824107">
    <property type="component" value="Unassembled WGS sequence"/>
</dbReference>
<dbReference type="EMBL" id="DVNC01000038">
    <property type="protein sequence ID" value="HIU53620.1"/>
    <property type="molecule type" value="Genomic_DNA"/>
</dbReference>
<comment type="similarity">
    <text evidence="1 7">Belongs to the endoribonuclease YbeY family.</text>
</comment>
<keyword evidence="4 7" id="KW-0255">Endonuclease</keyword>
<dbReference type="Gene3D" id="3.40.390.30">
    <property type="entry name" value="Metalloproteases ('zincins'), catalytic domain"/>
    <property type="match status" value="1"/>
</dbReference>
<reference evidence="8" key="1">
    <citation type="submission" date="2020-10" db="EMBL/GenBank/DDBJ databases">
        <authorList>
            <person name="Gilroy R."/>
        </authorList>
    </citation>
    <scope>NUCLEOTIDE SEQUENCE</scope>
    <source>
        <strain evidence="8">ChiW3-316</strain>
    </source>
</reference>
<dbReference type="GO" id="GO:0008270">
    <property type="term" value="F:zinc ion binding"/>
    <property type="evidence" value="ECO:0007669"/>
    <property type="project" value="UniProtKB-UniRule"/>
</dbReference>
<dbReference type="GO" id="GO:0004222">
    <property type="term" value="F:metalloendopeptidase activity"/>
    <property type="evidence" value="ECO:0007669"/>
    <property type="project" value="InterPro"/>
</dbReference>
<evidence type="ECO:0000256" key="7">
    <source>
        <dbReference type="HAMAP-Rule" id="MF_00009"/>
    </source>
</evidence>
<evidence type="ECO:0000256" key="3">
    <source>
        <dbReference type="ARBA" id="ARBA00022723"/>
    </source>
</evidence>
<feature type="binding site" evidence="7">
    <location>
        <position position="144"/>
    </location>
    <ligand>
        <name>Zn(2+)</name>
        <dbReference type="ChEBI" id="CHEBI:29105"/>
        <note>catalytic</note>
    </ligand>
</feature>